<organism evidence="1 2">
    <name type="scientific">Ignelater luminosus</name>
    <name type="common">Cucubano</name>
    <name type="synonym">Pyrophorus luminosus</name>
    <dbReference type="NCBI Taxonomy" id="2038154"/>
    <lineage>
        <taxon>Eukaryota</taxon>
        <taxon>Metazoa</taxon>
        <taxon>Ecdysozoa</taxon>
        <taxon>Arthropoda</taxon>
        <taxon>Hexapoda</taxon>
        <taxon>Insecta</taxon>
        <taxon>Pterygota</taxon>
        <taxon>Neoptera</taxon>
        <taxon>Endopterygota</taxon>
        <taxon>Coleoptera</taxon>
        <taxon>Polyphaga</taxon>
        <taxon>Elateriformia</taxon>
        <taxon>Elateroidea</taxon>
        <taxon>Elateridae</taxon>
        <taxon>Agrypninae</taxon>
        <taxon>Pyrophorini</taxon>
        <taxon>Ignelater</taxon>
    </lineage>
</organism>
<name>A0A8K0DJ87_IGNLU</name>
<dbReference type="OrthoDB" id="6625894at2759"/>
<gene>
    <name evidence="1" type="ORF">ILUMI_04692</name>
</gene>
<dbReference type="AlphaFoldDB" id="A0A8K0DJ87"/>
<dbReference type="EMBL" id="VTPC01001573">
    <property type="protein sequence ID" value="KAF2901495.1"/>
    <property type="molecule type" value="Genomic_DNA"/>
</dbReference>
<reference evidence="1" key="1">
    <citation type="submission" date="2019-08" db="EMBL/GenBank/DDBJ databases">
        <title>The genome of the North American firefly Photinus pyralis.</title>
        <authorList>
            <consortium name="Photinus pyralis genome working group"/>
            <person name="Fallon T.R."/>
            <person name="Sander Lower S.E."/>
            <person name="Weng J.-K."/>
        </authorList>
    </citation>
    <scope>NUCLEOTIDE SEQUENCE</scope>
    <source>
        <strain evidence="1">TRF0915ILg1</strain>
        <tissue evidence="1">Whole body</tissue>
    </source>
</reference>
<protein>
    <submittedName>
        <fullName evidence="1">Uncharacterized protein</fullName>
    </submittedName>
</protein>
<keyword evidence="2" id="KW-1185">Reference proteome</keyword>
<evidence type="ECO:0000313" key="1">
    <source>
        <dbReference type="EMBL" id="KAF2901495.1"/>
    </source>
</evidence>
<evidence type="ECO:0000313" key="2">
    <source>
        <dbReference type="Proteomes" id="UP000801492"/>
    </source>
</evidence>
<accession>A0A8K0DJ87</accession>
<proteinExistence type="predicted"/>
<comment type="caution">
    <text evidence="1">The sequence shown here is derived from an EMBL/GenBank/DDBJ whole genome shotgun (WGS) entry which is preliminary data.</text>
</comment>
<sequence length="157" mass="18693">MPEDRLTKRVFVARVHETNKRGRPRRTWQEKVEKAAKEKRIRWEEIKVVDQSPSLHSWKMDLGLSKSTKSHDNVDKRYEAPQLIAEYEEIQEEEVLLISHPNNRDETPKKNPGITKRDRVRYEDIRADLAVKSLHGIIEENQLYWFKHTCPNSSHIE</sequence>
<dbReference type="Proteomes" id="UP000801492">
    <property type="component" value="Unassembled WGS sequence"/>
</dbReference>